<reference evidence="2 3" key="1">
    <citation type="journal article" date="2014" name="Curr. Biol.">
        <title>The genome of the clonal raider ant Cerapachys biroi.</title>
        <authorList>
            <person name="Oxley P.R."/>
            <person name="Ji L."/>
            <person name="Fetter-Pruneda I."/>
            <person name="McKenzie S.K."/>
            <person name="Li C."/>
            <person name="Hu H."/>
            <person name="Zhang G."/>
            <person name="Kronauer D.J."/>
        </authorList>
    </citation>
    <scope>NUCLEOTIDE SEQUENCE [LARGE SCALE GENOMIC DNA]</scope>
</reference>
<accession>A0A026X1P5</accession>
<organism evidence="2 3">
    <name type="scientific">Ooceraea biroi</name>
    <name type="common">Clonal raider ant</name>
    <name type="synonym">Cerapachys biroi</name>
    <dbReference type="NCBI Taxonomy" id="2015173"/>
    <lineage>
        <taxon>Eukaryota</taxon>
        <taxon>Metazoa</taxon>
        <taxon>Ecdysozoa</taxon>
        <taxon>Arthropoda</taxon>
        <taxon>Hexapoda</taxon>
        <taxon>Insecta</taxon>
        <taxon>Pterygota</taxon>
        <taxon>Neoptera</taxon>
        <taxon>Endopterygota</taxon>
        <taxon>Hymenoptera</taxon>
        <taxon>Apocrita</taxon>
        <taxon>Aculeata</taxon>
        <taxon>Formicoidea</taxon>
        <taxon>Formicidae</taxon>
        <taxon>Dorylinae</taxon>
        <taxon>Ooceraea</taxon>
    </lineage>
</organism>
<sequence>GLQFQIAYNEIDFTCDTIHCFFDNKELIIPLHKNVQGNVNILENENNVVSSEKSTNKSEPEKLHEGSFSWTDASIKLFLCLYKDKKDLVSLRKIKTKKILWQKISEEMKINGYNVPCIQVENKFKSLERSFKNIVTHNKKTGRNKISCPYER</sequence>
<dbReference type="EMBL" id="KK107039">
    <property type="protein sequence ID" value="EZA61931.1"/>
    <property type="molecule type" value="Genomic_DNA"/>
</dbReference>
<feature type="non-terminal residue" evidence="2">
    <location>
        <position position="1"/>
    </location>
</feature>
<proteinExistence type="predicted"/>
<evidence type="ECO:0000259" key="1">
    <source>
        <dbReference type="Pfam" id="PF13837"/>
    </source>
</evidence>
<gene>
    <name evidence="2" type="ORF">X777_04742</name>
</gene>
<keyword evidence="3" id="KW-1185">Reference proteome</keyword>
<dbReference type="Proteomes" id="UP000053097">
    <property type="component" value="Unassembled WGS sequence"/>
</dbReference>
<dbReference type="PANTHER" id="PTHR47595:SF1">
    <property type="entry name" value="MYB_SANT-LIKE DNA-BINDING DOMAIN-CONTAINING PROTEIN"/>
    <property type="match status" value="1"/>
</dbReference>
<feature type="domain" description="Myb/SANT-like DNA-binding" evidence="1">
    <location>
        <begin position="69"/>
        <end position="150"/>
    </location>
</feature>
<evidence type="ECO:0000313" key="3">
    <source>
        <dbReference type="Proteomes" id="UP000053097"/>
    </source>
</evidence>
<protein>
    <recommendedName>
        <fullName evidence="1">Myb/SANT-like DNA-binding domain-containing protein</fullName>
    </recommendedName>
</protein>
<dbReference type="AlphaFoldDB" id="A0A026X1P5"/>
<name>A0A026X1P5_OOCBI</name>
<dbReference type="Pfam" id="PF13837">
    <property type="entry name" value="Myb_DNA-bind_4"/>
    <property type="match status" value="1"/>
</dbReference>
<evidence type="ECO:0000313" key="2">
    <source>
        <dbReference type="EMBL" id="EZA61931.1"/>
    </source>
</evidence>
<dbReference type="PANTHER" id="PTHR47595">
    <property type="entry name" value="HEAT SHOCK 70 KDA PROTEIN 14"/>
    <property type="match status" value="1"/>
</dbReference>
<dbReference type="InterPro" id="IPR044822">
    <property type="entry name" value="Myb_DNA-bind_4"/>
</dbReference>
<dbReference type="OrthoDB" id="10065625at2759"/>
<dbReference type="Gene3D" id="1.10.10.60">
    <property type="entry name" value="Homeodomain-like"/>
    <property type="match status" value="1"/>
</dbReference>